<evidence type="ECO:0000259" key="10">
    <source>
        <dbReference type="PROSITE" id="PS50835"/>
    </source>
</evidence>
<proteinExistence type="predicted"/>
<evidence type="ECO:0000256" key="7">
    <source>
        <dbReference type="ARBA" id="ARBA00023180"/>
    </source>
</evidence>
<dbReference type="Proteomes" id="UP000265040">
    <property type="component" value="Chromosome 18"/>
</dbReference>
<reference evidence="11" key="2">
    <citation type="submission" date="2025-08" db="UniProtKB">
        <authorList>
            <consortium name="Ensembl"/>
        </authorList>
    </citation>
    <scope>IDENTIFICATION</scope>
</reference>
<protein>
    <recommendedName>
        <fullName evidence="10">Ig-like domain-containing protein</fullName>
    </recommendedName>
</protein>
<dbReference type="InterPro" id="IPR013106">
    <property type="entry name" value="Ig_V-set"/>
</dbReference>
<dbReference type="GO" id="GO:0005886">
    <property type="term" value="C:plasma membrane"/>
    <property type="evidence" value="ECO:0007669"/>
    <property type="project" value="UniProtKB-SubCell"/>
</dbReference>
<evidence type="ECO:0000256" key="9">
    <source>
        <dbReference type="SAM" id="Phobius"/>
    </source>
</evidence>
<dbReference type="InterPro" id="IPR052051">
    <property type="entry name" value="TCR_complex_component"/>
</dbReference>
<keyword evidence="9" id="KW-1133">Transmembrane helix</keyword>
<dbReference type="PANTHER" id="PTHR19433">
    <property type="entry name" value="T-CELL RECEPTOR ALPHA CHAIN V REGION-RELATED"/>
    <property type="match status" value="1"/>
</dbReference>
<dbReference type="SMART" id="SM00409">
    <property type="entry name" value="IG"/>
    <property type="match status" value="2"/>
</dbReference>
<feature type="domain" description="Ig-like" evidence="10">
    <location>
        <begin position="127"/>
        <end position="235"/>
    </location>
</feature>
<accession>A0A3Q1J7G7</accession>
<dbReference type="CDD" id="cd00099">
    <property type="entry name" value="IgV"/>
    <property type="match status" value="2"/>
</dbReference>
<organism evidence="11 12">
    <name type="scientific">Anabas testudineus</name>
    <name type="common">Climbing perch</name>
    <name type="synonym">Anthias testudineus</name>
    <dbReference type="NCBI Taxonomy" id="64144"/>
    <lineage>
        <taxon>Eukaryota</taxon>
        <taxon>Metazoa</taxon>
        <taxon>Chordata</taxon>
        <taxon>Craniata</taxon>
        <taxon>Vertebrata</taxon>
        <taxon>Euteleostomi</taxon>
        <taxon>Actinopterygii</taxon>
        <taxon>Neopterygii</taxon>
        <taxon>Teleostei</taxon>
        <taxon>Neoteleostei</taxon>
        <taxon>Acanthomorphata</taxon>
        <taxon>Anabantaria</taxon>
        <taxon>Anabantiformes</taxon>
        <taxon>Anabantoidei</taxon>
        <taxon>Anabantidae</taxon>
        <taxon>Anabas</taxon>
    </lineage>
</organism>
<reference evidence="11" key="3">
    <citation type="submission" date="2025-09" db="UniProtKB">
        <authorList>
            <consortium name="Ensembl"/>
        </authorList>
    </citation>
    <scope>IDENTIFICATION</scope>
</reference>
<dbReference type="GO" id="GO:0009617">
    <property type="term" value="P:response to bacterium"/>
    <property type="evidence" value="ECO:0007669"/>
    <property type="project" value="TreeGrafter"/>
</dbReference>
<evidence type="ECO:0000313" key="11">
    <source>
        <dbReference type="Ensembl" id="ENSATEP00000027194.3"/>
    </source>
</evidence>
<evidence type="ECO:0000256" key="1">
    <source>
        <dbReference type="ARBA" id="ARBA00004236"/>
    </source>
</evidence>
<keyword evidence="2" id="KW-1003">Cell membrane</keyword>
<comment type="subcellular location">
    <subcellularLocation>
        <location evidence="1">Cell membrane</location>
    </subcellularLocation>
</comment>
<sequence length="338" mass="37105">MFKLYVYLIFPFGAYGALLYANLGDNVTLPCFYDTGAKHLCWYKQVVGEQPQIISSFYKHSPDSNSFYNQFKDNQRFSVHTGAGFYHLNISNVQDSDSAMYYCGQTSVTVTEFTKGTLLVLKDSTCRSFLLQPASESVQSGGSVTLNCTVHSGISDSELSVYWFKKGTENSQLGILYIHAHGSSQCIGSSESESPAQSCVYGLTKRNVSLSDAGTYHCAVASCGHILFSKGTRLDVGGEQFDASSVLKHCVVAVLLVSVMLNSIFVCILCKMTRRTNLQSGGLHPQLSVPETTDGQNEESDALQYTALDFKEKPSKTRRQRSTEEETVYSGVGLSDLK</sequence>
<dbReference type="Ensembl" id="ENSATET00000027624.3">
    <property type="protein sequence ID" value="ENSATEP00000027194.3"/>
    <property type="gene ID" value="ENSATEG00000018802.3"/>
</dbReference>
<feature type="domain" description="Ig-like" evidence="10">
    <location>
        <begin position="24"/>
        <end position="103"/>
    </location>
</feature>
<keyword evidence="7" id="KW-0325">Glycoprotein</keyword>
<keyword evidence="4" id="KW-0391">Immunity</keyword>
<dbReference type="Pfam" id="PF07686">
    <property type="entry name" value="V-set"/>
    <property type="match status" value="2"/>
</dbReference>
<dbReference type="Gene3D" id="2.60.40.10">
    <property type="entry name" value="Immunoglobulins"/>
    <property type="match status" value="2"/>
</dbReference>
<keyword evidence="9" id="KW-0812">Transmembrane</keyword>
<keyword evidence="12" id="KW-1185">Reference proteome</keyword>
<feature type="transmembrane region" description="Helical" evidence="9">
    <location>
        <begin position="251"/>
        <end position="270"/>
    </location>
</feature>
<dbReference type="RefSeq" id="XP_026208368.1">
    <property type="nucleotide sequence ID" value="XM_026352583.1"/>
</dbReference>
<dbReference type="InterPro" id="IPR007110">
    <property type="entry name" value="Ig-like_dom"/>
</dbReference>
<dbReference type="InterPro" id="IPR036179">
    <property type="entry name" value="Ig-like_dom_sf"/>
</dbReference>
<dbReference type="GO" id="GO:0002376">
    <property type="term" value="P:immune system process"/>
    <property type="evidence" value="ECO:0007669"/>
    <property type="project" value="UniProtKB-KW"/>
</dbReference>
<feature type="region of interest" description="Disordered" evidence="8">
    <location>
        <begin position="313"/>
        <end position="338"/>
    </location>
</feature>
<dbReference type="SUPFAM" id="SSF48726">
    <property type="entry name" value="Immunoglobulin"/>
    <property type="match status" value="2"/>
</dbReference>
<dbReference type="SMART" id="SM00406">
    <property type="entry name" value="IGv"/>
    <property type="match status" value="2"/>
</dbReference>
<dbReference type="InterPro" id="IPR013783">
    <property type="entry name" value="Ig-like_fold"/>
</dbReference>
<dbReference type="AlphaFoldDB" id="A0A3Q1J7G7"/>
<dbReference type="InterPro" id="IPR003599">
    <property type="entry name" value="Ig_sub"/>
</dbReference>
<keyword evidence="5 9" id="KW-0472">Membrane</keyword>
<evidence type="ECO:0000256" key="2">
    <source>
        <dbReference type="ARBA" id="ARBA00022475"/>
    </source>
</evidence>
<evidence type="ECO:0000256" key="5">
    <source>
        <dbReference type="ARBA" id="ARBA00023136"/>
    </source>
</evidence>
<keyword evidence="3" id="KW-0732">Signal</keyword>
<keyword evidence="6" id="KW-1015">Disulfide bond</keyword>
<evidence type="ECO:0000256" key="8">
    <source>
        <dbReference type="SAM" id="MobiDB-lite"/>
    </source>
</evidence>
<evidence type="ECO:0000256" key="6">
    <source>
        <dbReference type="ARBA" id="ARBA00023157"/>
    </source>
</evidence>
<reference evidence="11" key="1">
    <citation type="submission" date="2021-04" db="EMBL/GenBank/DDBJ databases">
        <authorList>
            <consortium name="Wellcome Sanger Institute Data Sharing"/>
        </authorList>
    </citation>
    <scope>NUCLEOTIDE SEQUENCE [LARGE SCALE GENOMIC DNA]</scope>
</reference>
<dbReference type="PROSITE" id="PS50835">
    <property type="entry name" value="IG_LIKE"/>
    <property type="match status" value="2"/>
</dbReference>
<evidence type="ECO:0000256" key="4">
    <source>
        <dbReference type="ARBA" id="ARBA00022859"/>
    </source>
</evidence>
<evidence type="ECO:0000256" key="3">
    <source>
        <dbReference type="ARBA" id="ARBA00022729"/>
    </source>
</evidence>
<dbReference type="InParanoid" id="A0A3Q1J7G7"/>
<dbReference type="GeneTree" id="ENSGT00940000162676"/>
<evidence type="ECO:0000313" key="12">
    <source>
        <dbReference type="Proteomes" id="UP000265040"/>
    </source>
</evidence>
<dbReference type="GeneID" id="113157236"/>
<name>A0A3Q1J7G7_ANATE</name>
<dbReference type="PANTHER" id="PTHR19433:SF127">
    <property type="entry name" value="NITR9"/>
    <property type="match status" value="1"/>
</dbReference>